<evidence type="ECO:0000259" key="5">
    <source>
        <dbReference type="PROSITE" id="PS01124"/>
    </source>
</evidence>
<dbReference type="InterPro" id="IPR018060">
    <property type="entry name" value="HTH_AraC"/>
</dbReference>
<dbReference type="Pfam" id="PF12625">
    <property type="entry name" value="Arabinose_bd"/>
    <property type="match status" value="1"/>
</dbReference>
<dbReference type="SUPFAM" id="SSF46689">
    <property type="entry name" value="Homeodomain-like"/>
    <property type="match status" value="1"/>
</dbReference>
<dbReference type="Pfam" id="PF12833">
    <property type="entry name" value="HTH_18"/>
    <property type="match status" value="1"/>
</dbReference>
<keyword evidence="7" id="KW-1185">Reference proteome</keyword>
<dbReference type="PANTHER" id="PTHR47894">
    <property type="entry name" value="HTH-TYPE TRANSCRIPTIONAL REGULATOR GADX"/>
    <property type="match status" value="1"/>
</dbReference>
<dbReference type="InterPro" id="IPR018062">
    <property type="entry name" value="HTH_AraC-typ_CS"/>
</dbReference>
<dbReference type="SMART" id="SM00342">
    <property type="entry name" value="HTH_ARAC"/>
    <property type="match status" value="1"/>
</dbReference>
<dbReference type="EMBL" id="FXTT01000010">
    <property type="protein sequence ID" value="SMP37178.1"/>
    <property type="molecule type" value="Genomic_DNA"/>
</dbReference>
<comment type="caution">
    <text evidence="6">The sequence shown here is derived from an EMBL/GenBank/DDBJ whole genome shotgun (WGS) entry which is preliminary data.</text>
</comment>
<dbReference type="InterPro" id="IPR020449">
    <property type="entry name" value="Tscrpt_reg_AraC-type_HTH"/>
</dbReference>
<evidence type="ECO:0000256" key="3">
    <source>
        <dbReference type="ARBA" id="ARBA00023163"/>
    </source>
</evidence>
<dbReference type="PROSITE" id="PS01124">
    <property type="entry name" value="HTH_ARAC_FAMILY_2"/>
    <property type="match status" value="1"/>
</dbReference>
<dbReference type="Gene3D" id="1.10.10.60">
    <property type="entry name" value="Homeodomain-like"/>
    <property type="match status" value="1"/>
</dbReference>
<dbReference type="PRINTS" id="PR00032">
    <property type="entry name" value="HTHARAC"/>
</dbReference>
<dbReference type="InterPro" id="IPR009057">
    <property type="entry name" value="Homeodomain-like_sf"/>
</dbReference>
<proteinExistence type="predicted"/>
<reference evidence="6 7" key="1">
    <citation type="submission" date="2017-05" db="EMBL/GenBank/DDBJ databases">
        <authorList>
            <person name="Varghese N."/>
            <person name="Submissions S."/>
        </authorList>
    </citation>
    <scope>NUCLEOTIDE SEQUENCE [LARGE SCALE GENOMIC DNA]</scope>
    <source>
        <strain evidence="6 7">DSM 15949</strain>
    </source>
</reference>
<gene>
    <name evidence="6" type="ORF">SAMN06265374_0001</name>
</gene>
<sequence length="358" mass="39338">MDTDRGSTLSPEGRDNRRGTKIGHSLVSTTALAGIPEFIEASAGAGAVSRAFYAADVPEAVIGRRGYFIPHRAFSLILELGARSAGDPAFGLSMAPNLHIATWGAFGAFVLQGGSIAERLQRLVRALPFHGADDSMELIAVDNELHFHYDIPSSGMIGYAHYAIAAVRYVQTIVAPFLAPGWAPLRIEFDFPKPRHAALFEDLFQCPVIFDAPRWTIVIGRDMDLVVNPERPRSQTVTLSDLRRQARPAAPTSFDEEIRELVRMQLLDGQVSIDRAGAQLGLGVRTLQRHLDSQNLAFRDIVLQTRLARASELLRETNSPITEIATSLGYSSPANFSRAFRKSQGISPMDFRTFPRVV</sequence>
<dbReference type="PANTHER" id="PTHR47894:SF1">
    <property type="entry name" value="HTH-TYPE TRANSCRIPTIONAL REGULATOR VQSM"/>
    <property type="match status" value="1"/>
</dbReference>
<evidence type="ECO:0000256" key="4">
    <source>
        <dbReference type="SAM" id="MobiDB-lite"/>
    </source>
</evidence>
<organism evidence="6 7">
    <name type="scientific">Roseibium denhamense</name>
    <dbReference type="NCBI Taxonomy" id="76305"/>
    <lineage>
        <taxon>Bacteria</taxon>
        <taxon>Pseudomonadati</taxon>
        <taxon>Pseudomonadota</taxon>
        <taxon>Alphaproteobacteria</taxon>
        <taxon>Hyphomicrobiales</taxon>
        <taxon>Stappiaceae</taxon>
        <taxon>Roseibium</taxon>
    </lineage>
</organism>
<feature type="compositionally biased region" description="Polar residues" evidence="4">
    <location>
        <begin position="1"/>
        <end position="10"/>
    </location>
</feature>
<protein>
    <submittedName>
        <fullName evidence="6">AraC-type DNA-binding protein</fullName>
    </submittedName>
</protein>
<dbReference type="Proteomes" id="UP001157914">
    <property type="component" value="Unassembled WGS sequence"/>
</dbReference>
<keyword evidence="2 6" id="KW-0238">DNA-binding</keyword>
<feature type="region of interest" description="Disordered" evidence="4">
    <location>
        <begin position="1"/>
        <end position="21"/>
    </location>
</feature>
<evidence type="ECO:0000256" key="2">
    <source>
        <dbReference type="ARBA" id="ARBA00023125"/>
    </source>
</evidence>
<evidence type="ECO:0000256" key="1">
    <source>
        <dbReference type="ARBA" id="ARBA00023015"/>
    </source>
</evidence>
<keyword evidence="3" id="KW-0804">Transcription</keyword>
<keyword evidence="1" id="KW-0805">Transcription regulation</keyword>
<accession>A0ABY1PM57</accession>
<dbReference type="InterPro" id="IPR032687">
    <property type="entry name" value="AraC-type_N"/>
</dbReference>
<dbReference type="PROSITE" id="PS00041">
    <property type="entry name" value="HTH_ARAC_FAMILY_1"/>
    <property type="match status" value="1"/>
</dbReference>
<evidence type="ECO:0000313" key="6">
    <source>
        <dbReference type="EMBL" id="SMP37178.1"/>
    </source>
</evidence>
<dbReference type="GO" id="GO:0003677">
    <property type="term" value="F:DNA binding"/>
    <property type="evidence" value="ECO:0007669"/>
    <property type="project" value="UniProtKB-KW"/>
</dbReference>
<feature type="domain" description="HTH araC/xylS-type" evidence="5">
    <location>
        <begin position="256"/>
        <end position="354"/>
    </location>
</feature>
<dbReference type="RefSeq" id="WP_155189475.1">
    <property type="nucleotide sequence ID" value="NZ_BAAAEA010000007.1"/>
</dbReference>
<evidence type="ECO:0000313" key="7">
    <source>
        <dbReference type="Proteomes" id="UP001157914"/>
    </source>
</evidence>
<name>A0ABY1PM57_9HYPH</name>